<dbReference type="AlphaFoldDB" id="A0A0C2G7T6"/>
<organism evidence="6 7">
    <name type="scientific">Ancylostoma duodenale</name>
    <dbReference type="NCBI Taxonomy" id="51022"/>
    <lineage>
        <taxon>Eukaryota</taxon>
        <taxon>Metazoa</taxon>
        <taxon>Ecdysozoa</taxon>
        <taxon>Nematoda</taxon>
        <taxon>Chromadorea</taxon>
        <taxon>Rhabditida</taxon>
        <taxon>Rhabditina</taxon>
        <taxon>Rhabditomorpha</taxon>
        <taxon>Strongyloidea</taxon>
        <taxon>Ancylostomatidae</taxon>
        <taxon>Ancylostomatinae</taxon>
        <taxon>Ancylostoma</taxon>
    </lineage>
</organism>
<evidence type="ECO:0000313" key="6">
    <source>
        <dbReference type="EMBL" id="KIH57025.1"/>
    </source>
</evidence>
<dbReference type="Gene3D" id="3.30.40.10">
    <property type="entry name" value="Zinc/RING finger domain, C3HC4 (zinc finger)"/>
    <property type="match status" value="1"/>
</dbReference>
<keyword evidence="1" id="KW-0479">Metal-binding</keyword>
<dbReference type="PANTHER" id="PTHR13793">
    <property type="entry name" value="PHD FINGER PROTEINS"/>
    <property type="match status" value="1"/>
</dbReference>
<dbReference type="PROSITE" id="PS51805">
    <property type="entry name" value="EPHD"/>
    <property type="match status" value="1"/>
</dbReference>
<dbReference type="GO" id="GO:0008270">
    <property type="term" value="F:zinc ion binding"/>
    <property type="evidence" value="ECO:0007669"/>
    <property type="project" value="UniProtKB-KW"/>
</dbReference>
<evidence type="ECO:0000259" key="5">
    <source>
        <dbReference type="PROSITE" id="PS51805"/>
    </source>
</evidence>
<evidence type="ECO:0000256" key="1">
    <source>
        <dbReference type="ARBA" id="ARBA00022723"/>
    </source>
</evidence>
<evidence type="ECO:0000256" key="3">
    <source>
        <dbReference type="ARBA" id="ARBA00022833"/>
    </source>
</evidence>
<dbReference type="InterPro" id="IPR013083">
    <property type="entry name" value="Znf_RING/FYVE/PHD"/>
</dbReference>
<accession>A0A0C2G7T6</accession>
<keyword evidence="7" id="KW-1185">Reference proteome</keyword>
<dbReference type="Pfam" id="PF13771">
    <property type="entry name" value="zf-HC5HC2H"/>
    <property type="match status" value="1"/>
</dbReference>
<reference evidence="6 7" key="1">
    <citation type="submission" date="2013-12" db="EMBL/GenBank/DDBJ databases">
        <title>Draft genome of the parsitic nematode Ancylostoma duodenale.</title>
        <authorList>
            <person name="Mitreva M."/>
        </authorList>
    </citation>
    <scope>NUCLEOTIDE SEQUENCE [LARGE SCALE GENOMIC DNA]</scope>
    <source>
        <strain evidence="6 7">Zhejiang</strain>
    </source>
</reference>
<dbReference type="InterPro" id="IPR034732">
    <property type="entry name" value="EPHD"/>
</dbReference>
<dbReference type="GO" id="GO:0006357">
    <property type="term" value="P:regulation of transcription by RNA polymerase II"/>
    <property type="evidence" value="ECO:0007669"/>
    <property type="project" value="TreeGrafter"/>
</dbReference>
<evidence type="ECO:0000256" key="2">
    <source>
        <dbReference type="ARBA" id="ARBA00022771"/>
    </source>
</evidence>
<dbReference type="OrthoDB" id="20839at2759"/>
<feature type="region of interest" description="Disordered" evidence="4">
    <location>
        <begin position="94"/>
        <end position="128"/>
    </location>
</feature>
<evidence type="ECO:0000313" key="7">
    <source>
        <dbReference type="Proteomes" id="UP000054047"/>
    </source>
</evidence>
<keyword evidence="2" id="KW-0863">Zinc-finger</keyword>
<dbReference type="PANTHER" id="PTHR13793:SF107">
    <property type="entry name" value="BROMODOMAIN-CONTAINING PROTEIN HOMOLOG"/>
    <property type="match status" value="1"/>
</dbReference>
<dbReference type="EMBL" id="KN734940">
    <property type="protein sequence ID" value="KIH57025.1"/>
    <property type="molecule type" value="Genomic_DNA"/>
</dbReference>
<dbReference type="InterPro" id="IPR050701">
    <property type="entry name" value="Histone_Mod_Regulator"/>
</dbReference>
<name>A0A0C2G7T6_9BILA</name>
<sequence length="159" mass="17457">CSICDTRQGACIKCSVSSCKTSFHVTCALRSGLEMRIEQDADDDKVHMISLCPRHRAAKIFEGDEGKYDHGQIAEPEALQLELPDFLEISASEAQPVVKRGRGRPRKNVAATEDADAPPRPPKSYSAKKITKTVRSWVRLCNSVHKASFPTLGAFDPSS</sequence>
<dbReference type="Proteomes" id="UP000054047">
    <property type="component" value="Unassembled WGS sequence"/>
</dbReference>
<feature type="non-terminal residue" evidence="6">
    <location>
        <position position="1"/>
    </location>
</feature>
<keyword evidence="3" id="KW-0862">Zinc</keyword>
<feature type="domain" description="PHD-type" evidence="5">
    <location>
        <begin position="1"/>
        <end position="56"/>
    </location>
</feature>
<evidence type="ECO:0000256" key="4">
    <source>
        <dbReference type="SAM" id="MobiDB-lite"/>
    </source>
</evidence>
<gene>
    <name evidence="6" type="ORF">ANCDUO_12791</name>
</gene>
<proteinExistence type="predicted"/>
<protein>
    <recommendedName>
        <fullName evidence="5">PHD-type domain-containing protein</fullName>
    </recommendedName>
</protein>